<dbReference type="RefSeq" id="WP_150976801.1">
    <property type="nucleotide sequence ID" value="NZ_SRLN01000012.1"/>
</dbReference>
<comment type="caution">
    <text evidence="1">The sequence shown here is derived from an EMBL/GenBank/DDBJ whole genome shotgun (WGS) entry which is preliminary data.</text>
</comment>
<dbReference type="Proteomes" id="UP000325636">
    <property type="component" value="Unassembled WGS sequence"/>
</dbReference>
<name>A0A5J5LVK8_MICAE</name>
<dbReference type="EMBL" id="SRLN01000012">
    <property type="protein sequence ID" value="KAB0241431.1"/>
    <property type="molecule type" value="Genomic_DNA"/>
</dbReference>
<evidence type="ECO:0000313" key="1">
    <source>
        <dbReference type="EMBL" id="KAB0241431.1"/>
    </source>
</evidence>
<evidence type="ECO:0000313" key="2">
    <source>
        <dbReference type="Proteomes" id="UP000325636"/>
    </source>
</evidence>
<accession>A0A5J5LVK8</accession>
<gene>
    <name evidence="1" type="ORF">EZJ55_13510</name>
</gene>
<dbReference type="AlphaFoldDB" id="A0A5J5LVK8"/>
<sequence length="131" mass="15171">MVIYTLSLHTQSSPPGGYQYPLDLHPHYEDNPQEIFTPEIRQQLQDTLQQQSLCAIREHHLNQIINAWIEDIQEGYRNTSIRLNLPSLFETNLENFQDNGNQEFPDLFGPELTGIEPTFGMLPSLEDIYTP</sequence>
<organism evidence="1 2">
    <name type="scientific">Microcystis aeruginosa EAWAG127a</name>
    <dbReference type="NCBI Taxonomy" id="2529855"/>
    <lineage>
        <taxon>Bacteria</taxon>
        <taxon>Bacillati</taxon>
        <taxon>Cyanobacteriota</taxon>
        <taxon>Cyanophyceae</taxon>
        <taxon>Oscillatoriophycideae</taxon>
        <taxon>Chroococcales</taxon>
        <taxon>Microcystaceae</taxon>
        <taxon>Microcystis</taxon>
    </lineage>
</organism>
<reference evidence="2" key="1">
    <citation type="submission" date="2019-04" db="EMBL/GenBank/DDBJ databases">
        <title>Microviridin 1777: A Toxic Chymotrypsin Inhibitor Discovered by a Metabologenomic Approach.</title>
        <authorList>
            <person name="Sieber S."/>
            <person name="Grendelmeier S.M."/>
            <person name="Harris L.A."/>
            <person name="Mitchell D.A."/>
            <person name="Gademann K."/>
        </authorList>
    </citation>
    <scope>NUCLEOTIDE SEQUENCE [LARGE SCALE GENOMIC DNA]</scope>
    <source>
        <strain evidence="2">EAWAG127a</strain>
    </source>
</reference>
<proteinExistence type="predicted"/>
<protein>
    <submittedName>
        <fullName evidence="1">Uncharacterized protein</fullName>
    </submittedName>
</protein>